<sequence>MKKLFTFYLLFCHFFLFSQQKWDVRFYNEIINREVFIYADNHEVMPMSAQFDFKLKNFTSSLENKSIVVIPAKTNRFLIAKLTTIIPSEANQFSYSTMFNFGNSLQENFDENHVYSLPFPTGESHLIFQGYNGKFSHQNTSALDFDLKIGDKILAARDGIVVSVVDNNTANCPEFKCVEFNNKITVMHSDGTFADYVHLKYKGALVKKGDAVAQNQLIGLSGNTGFSSGPHLHFGVFINHVDGSRTYIKTKFKTSDSAAELLVQGKTYTKNY</sequence>
<dbReference type="SUPFAM" id="SSF51261">
    <property type="entry name" value="Duplicated hybrid motif"/>
    <property type="match status" value="1"/>
</dbReference>
<dbReference type="InterPro" id="IPR050570">
    <property type="entry name" value="Cell_wall_metabolism_enzyme"/>
</dbReference>
<evidence type="ECO:0000313" key="2">
    <source>
        <dbReference type="EMBL" id="SFI69601.1"/>
    </source>
</evidence>
<dbReference type="GO" id="GO:0004222">
    <property type="term" value="F:metalloendopeptidase activity"/>
    <property type="evidence" value="ECO:0007669"/>
    <property type="project" value="TreeGrafter"/>
</dbReference>
<dbReference type="InterPro" id="IPR011055">
    <property type="entry name" value="Dup_hybrid_motif"/>
</dbReference>
<evidence type="ECO:0000259" key="1">
    <source>
        <dbReference type="Pfam" id="PF01551"/>
    </source>
</evidence>
<accession>A0A1I3KAS4</accession>
<proteinExistence type="predicted"/>
<dbReference type="PANTHER" id="PTHR21666:SF270">
    <property type="entry name" value="MUREIN HYDROLASE ACTIVATOR ENVC"/>
    <property type="match status" value="1"/>
</dbReference>
<protein>
    <submittedName>
        <fullName evidence="2">Peptidase family M23</fullName>
    </submittedName>
</protein>
<dbReference type="CDD" id="cd12797">
    <property type="entry name" value="M23_peptidase"/>
    <property type="match status" value="1"/>
</dbReference>
<dbReference type="InterPro" id="IPR016047">
    <property type="entry name" value="M23ase_b-sheet_dom"/>
</dbReference>
<organism evidence="2 3">
    <name type="scientific">Kaistella treverensis</name>
    <dbReference type="NCBI Taxonomy" id="631455"/>
    <lineage>
        <taxon>Bacteria</taxon>
        <taxon>Pseudomonadati</taxon>
        <taxon>Bacteroidota</taxon>
        <taxon>Flavobacteriia</taxon>
        <taxon>Flavobacteriales</taxon>
        <taxon>Weeksellaceae</taxon>
        <taxon>Chryseobacterium group</taxon>
        <taxon>Kaistella</taxon>
    </lineage>
</organism>
<evidence type="ECO:0000313" key="3">
    <source>
        <dbReference type="Proteomes" id="UP000242560"/>
    </source>
</evidence>
<dbReference type="RefSeq" id="WP_089818640.1">
    <property type="nucleotide sequence ID" value="NZ_FORQ01000001.1"/>
</dbReference>
<reference evidence="3" key="1">
    <citation type="submission" date="2016-10" db="EMBL/GenBank/DDBJ databases">
        <authorList>
            <person name="Varghese N."/>
            <person name="Submissions S."/>
        </authorList>
    </citation>
    <scope>NUCLEOTIDE SEQUENCE [LARGE SCALE GENOMIC DNA]</scope>
    <source>
        <strain evidence="3">DSM 22251</strain>
    </source>
</reference>
<dbReference type="Gene3D" id="2.70.70.10">
    <property type="entry name" value="Glucose Permease (Domain IIA)"/>
    <property type="match status" value="1"/>
</dbReference>
<dbReference type="Pfam" id="PF01551">
    <property type="entry name" value="Peptidase_M23"/>
    <property type="match status" value="1"/>
</dbReference>
<dbReference type="Proteomes" id="UP000242560">
    <property type="component" value="Unassembled WGS sequence"/>
</dbReference>
<name>A0A1I3KAS4_9FLAO</name>
<dbReference type="PANTHER" id="PTHR21666">
    <property type="entry name" value="PEPTIDASE-RELATED"/>
    <property type="match status" value="1"/>
</dbReference>
<dbReference type="EMBL" id="FORQ01000001">
    <property type="protein sequence ID" value="SFI69601.1"/>
    <property type="molecule type" value="Genomic_DNA"/>
</dbReference>
<dbReference type="AlphaFoldDB" id="A0A1I3KAS4"/>
<gene>
    <name evidence="2" type="ORF">SAMN05421638_0692</name>
</gene>
<keyword evidence="3" id="KW-1185">Reference proteome</keyword>
<feature type="domain" description="M23ase beta-sheet core" evidence="1">
    <location>
        <begin position="141"/>
        <end position="239"/>
    </location>
</feature>